<dbReference type="Proteomes" id="UP000479710">
    <property type="component" value="Unassembled WGS sequence"/>
</dbReference>
<accession>A0A6G1DFN9</accession>
<evidence type="ECO:0000313" key="2">
    <source>
        <dbReference type="Proteomes" id="UP000479710"/>
    </source>
</evidence>
<name>A0A6G1DFN9_9ORYZ</name>
<organism evidence="1 2">
    <name type="scientific">Oryza meyeriana var. granulata</name>
    <dbReference type="NCBI Taxonomy" id="110450"/>
    <lineage>
        <taxon>Eukaryota</taxon>
        <taxon>Viridiplantae</taxon>
        <taxon>Streptophyta</taxon>
        <taxon>Embryophyta</taxon>
        <taxon>Tracheophyta</taxon>
        <taxon>Spermatophyta</taxon>
        <taxon>Magnoliopsida</taxon>
        <taxon>Liliopsida</taxon>
        <taxon>Poales</taxon>
        <taxon>Poaceae</taxon>
        <taxon>BOP clade</taxon>
        <taxon>Oryzoideae</taxon>
        <taxon>Oryzeae</taxon>
        <taxon>Oryzinae</taxon>
        <taxon>Oryza</taxon>
        <taxon>Oryza meyeriana</taxon>
    </lineage>
</organism>
<protein>
    <recommendedName>
        <fullName evidence="3">Rx N-terminal domain-containing protein</fullName>
    </recommendedName>
</protein>
<evidence type="ECO:0008006" key="3">
    <source>
        <dbReference type="Google" id="ProtNLM"/>
    </source>
</evidence>
<evidence type="ECO:0000313" key="1">
    <source>
        <dbReference type="EMBL" id="KAF0911022.1"/>
    </source>
</evidence>
<sequence length="62" mass="6973">MQLLGIRSAIEVSEKHAIESSSLLQWRHKLREAVEEGDEVLRGFQQRARDDEAAPNAAADDQ</sequence>
<dbReference type="OrthoDB" id="684735at2759"/>
<comment type="caution">
    <text evidence="1">The sequence shown here is derived from an EMBL/GenBank/DDBJ whole genome shotgun (WGS) entry which is preliminary data.</text>
</comment>
<reference evidence="1 2" key="1">
    <citation type="submission" date="2019-11" db="EMBL/GenBank/DDBJ databases">
        <title>Whole genome sequence of Oryza granulata.</title>
        <authorList>
            <person name="Li W."/>
        </authorList>
    </citation>
    <scope>NUCLEOTIDE SEQUENCE [LARGE SCALE GENOMIC DNA]</scope>
    <source>
        <strain evidence="2">cv. Menghai</strain>
        <tissue evidence="1">Leaf</tissue>
    </source>
</reference>
<dbReference type="AlphaFoldDB" id="A0A6G1DFN9"/>
<proteinExistence type="predicted"/>
<keyword evidence="2" id="KW-1185">Reference proteome</keyword>
<dbReference type="EMBL" id="SPHZ02000006">
    <property type="protein sequence ID" value="KAF0911022.1"/>
    <property type="molecule type" value="Genomic_DNA"/>
</dbReference>
<dbReference type="PANTHER" id="PTHR33377:SF110">
    <property type="entry name" value="RX N-TERMINAL DOMAIN-CONTAINING PROTEIN"/>
    <property type="match status" value="1"/>
</dbReference>
<dbReference type="PANTHER" id="PTHR33377">
    <property type="entry name" value="OS10G0134700 PROTEIN-RELATED"/>
    <property type="match status" value="1"/>
</dbReference>
<gene>
    <name evidence="1" type="ORF">E2562_005410</name>
</gene>